<proteinExistence type="predicted"/>
<dbReference type="EMBL" id="LR798278">
    <property type="protein sequence ID" value="CAB5220112.1"/>
    <property type="molecule type" value="Genomic_DNA"/>
</dbReference>
<sequence>MISYDPRGMTWDQYCKLMAELFAPNQLGFVPEEDWRKWVDGLNGIGYFVQSGVPDSRGFDSWQDWASQMTGIMAIGQ</sequence>
<organism evidence="1">
    <name type="scientific">uncultured Caudovirales phage</name>
    <dbReference type="NCBI Taxonomy" id="2100421"/>
    <lineage>
        <taxon>Viruses</taxon>
        <taxon>Duplodnaviria</taxon>
        <taxon>Heunggongvirae</taxon>
        <taxon>Uroviricota</taxon>
        <taxon>Caudoviricetes</taxon>
        <taxon>Peduoviridae</taxon>
        <taxon>Maltschvirus</taxon>
        <taxon>Maltschvirus maltsch</taxon>
    </lineage>
</organism>
<evidence type="ECO:0000313" key="1">
    <source>
        <dbReference type="EMBL" id="CAB5220112.1"/>
    </source>
</evidence>
<name>A0A6J7WTT9_9CAUD</name>
<accession>A0A6J7WTT9</accession>
<protein>
    <submittedName>
        <fullName evidence="1">Uncharacterized protein</fullName>
    </submittedName>
</protein>
<gene>
    <name evidence="1" type="ORF">UFOVP239_55</name>
</gene>
<reference evidence="1" key="1">
    <citation type="submission" date="2020-05" db="EMBL/GenBank/DDBJ databases">
        <authorList>
            <person name="Chiriac C."/>
            <person name="Salcher M."/>
            <person name="Ghai R."/>
            <person name="Kavagutti S V."/>
        </authorList>
    </citation>
    <scope>NUCLEOTIDE SEQUENCE</scope>
</reference>